<dbReference type="Proteomes" id="UP000471120">
    <property type="component" value="Unassembled WGS sequence"/>
</dbReference>
<dbReference type="SUPFAM" id="SSF140453">
    <property type="entry name" value="EsxAB dimer-like"/>
    <property type="match status" value="1"/>
</dbReference>
<organism evidence="2 3">
    <name type="scientific">Rhodococcus rhodnii</name>
    <dbReference type="NCBI Taxonomy" id="38312"/>
    <lineage>
        <taxon>Bacteria</taxon>
        <taxon>Bacillati</taxon>
        <taxon>Actinomycetota</taxon>
        <taxon>Actinomycetes</taxon>
        <taxon>Mycobacteriales</taxon>
        <taxon>Nocardiaceae</taxon>
        <taxon>Rhodococcus</taxon>
    </lineage>
</organism>
<evidence type="ECO:0000313" key="2">
    <source>
        <dbReference type="EMBL" id="TXG89908.1"/>
    </source>
</evidence>
<evidence type="ECO:0000256" key="1">
    <source>
        <dbReference type="SAM" id="MobiDB-lite"/>
    </source>
</evidence>
<feature type="compositionally biased region" description="Gly residues" evidence="1">
    <location>
        <begin position="252"/>
        <end position="264"/>
    </location>
</feature>
<protein>
    <recommendedName>
        <fullName evidence="4">PPE domain-containing protein</fullName>
    </recommendedName>
</protein>
<feature type="compositionally biased region" description="Low complexity" evidence="1">
    <location>
        <begin position="313"/>
        <end position="337"/>
    </location>
</feature>
<accession>A0A6P2CG46</accession>
<reference evidence="2 3" key="1">
    <citation type="submission" date="2018-07" db="EMBL/GenBank/DDBJ databases">
        <title>Genome sequence of Rhodococcus rhodnii ATCC 35071 from Rhodnius prolixus.</title>
        <authorList>
            <person name="Patel V."/>
            <person name="Vogel K.J."/>
        </authorList>
    </citation>
    <scope>NUCLEOTIDE SEQUENCE [LARGE SCALE GENOMIC DNA]</scope>
    <source>
        <strain evidence="2 3">ATCC 35071</strain>
    </source>
</reference>
<feature type="compositionally biased region" description="Low complexity" evidence="1">
    <location>
        <begin position="237"/>
        <end position="251"/>
    </location>
</feature>
<dbReference type="EMBL" id="QRCM01000001">
    <property type="protein sequence ID" value="TXG89908.1"/>
    <property type="molecule type" value="Genomic_DNA"/>
</dbReference>
<sequence length="358" mass="34861">MSGDTPAADMPPLPFGLLGTEDPGARAQAPDPDNTFVKLHPHLLNSEAAVEGRLNASGARDGGFDGEVDPPYIQHMDNFIGMTLEEIVSMAGPIRSGDIGAVKDAYKSIAAKADISAELAALVATMTEGWEGDAQQAAVASVLNLRQDATALSDGLDQITGKLIAAEVTASAVQTRIPAIPVPPQRLPLLATDAAAAETAKQAATYEARRIMSSIYAPGYTVAGTDVPIMPHPTEVSPASTGTPSGSPAWGQGSGGGAPGGGSGATPNTSGISESRDGAHGEDATTQAASADAPGAASSSGNATGGSAGGFGSATTSAASTAAGTAGAYPAAPGTASHSAGIYGTGGHNGGGGFAGGG</sequence>
<dbReference type="AlphaFoldDB" id="A0A6P2CG46"/>
<evidence type="ECO:0008006" key="4">
    <source>
        <dbReference type="Google" id="ProtNLM"/>
    </source>
</evidence>
<name>A0A6P2CG46_9NOCA</name>
<gene>
    <name evidence="2" type="ORF">DW322_06395</name>
</gene>
<dbReference type="Gene3D" id="1.10.287.1060">
    <property type="entry name" value="ESAT-6-like"/>
    <property type="match status" value="1"/>
</dbReference>
<dbReference type="InterPro" id="IPR036689">
    <property type="entry name" value="ESAT-6-like_sf"/>
</dbReference>
<comment type="caution">
    <text evidence="2">The sequence shown here is derived from an EMBL/GenBank/DDBJ whole genome shotgun (WGS) entry which is preliminary data.</text>
</comment>
<evidence type="ECO:0000313" key="3">
    <source>
        <dbReference type="Proteomes" id="UP000471120"/>
    </source>
</evidence>
<feature type="compositionally biased region" description="Gly residues" evidence="1">
    <location>
        <begin position="343"/>
        <end position="358"/>
    </location>
</feature>
<feature type="compositionally biased region" description="Low complexity" evidence="1">
    <location>
        <begin position="284"/>
        <end position="302"/>
    </location>
</feature>
<feature type="compositionally biased region" description="Gly residues" evidence="1">
    <location>
        <begin position="303"/>
        <end position="312"/>
    </location>
</feature>
<feature type="region of interest" description="Disordered" evidence="1">
    <location>
        <begin position="1"/>
        <end position="30"/>
    </location>
</feature>
<dbReference type="RefSeq" id="WP_040772653.1">
    <property type="nucleotide sequence ID" value="NZ_QRCM01000001.1"/>
</dbReference>
<proteinExistence type="predicted"/>
<feature type="compositionally biased region" description="Basic and acidic residues" evidence="1">
    <location>
        <begin position="274"/>
        <end position="283"/>
    </location>
</feature>
<feature type="region of interest" description="Disordered" evidence="1">
    <location>
        <begin position="228"/>
        <end position="358"/>
    </location>
</feature>